<reference evidence="1 2" key="1">
    <citation type="submission" date="2020-02" db="EMBL/GenBank/DDBJ databases">
        <title>Thermophilic hydrogen producing bacteria, Caloranaerobacter azorensis.</title>
        <authorList>
            <person name="Baek K."/>
        </authorList>
    </citation>
    <scope>NUCLEOTIDE SEQUENCE [LARGE SCALE GENOMIC DNA]</scope>
    <source>
        <strain evidence="1 2">T3-1</strain>
    </source>
</reference>
<dbReference type="Proteomes" id="UP000464452">
    <property type="component" value="Chromosome"/>
</dbReference>
<proteinExistence type="predicted"/>
<accession>A0A6P1YFN7</accession>
<dbReference type="KEGG" id="cazo:G3A45_12405"/>
<protein>
    <submittedName>
        <fullName evidence="1">Uncharacterized protein</fullName>
    </submittedName>
</protein>
<dbReference type="RefSeq" id="WP_163235927.1">
    <property type="nucleotide sequence ID" value="NZ_CP048617.1"/>
</dbReference>
<gene>
    <name evidence="1" type="ORF">G3A45_12405</name>
</gene>
<evidence type="ECO:0000313" key="2">
    <source>
        <dbReference type="Proteomes" id="UP000464452"/>
    </source>
</evidence>
<dbReference type="AlphaFoldDB" id="A0A6P1YFN7"/>
<dbReference type="EMBL" id="CP048617">
    <property type="protein sequence ID" value="QIB28004.1"/>
    <property type="molecule type" value="Genomic_DNA"/>
</dbReference>
<sequence>MDKKIVYKDGKLIIESEEVIQSLKDQGLQFSDDGTLELEEGSNVYASIKWG</sequence>
<organism evidence="1 2">
    <name type="scientific">Caloranaerobacter azorensis</name>
    <dbReference type="NCBI Taxonomy" id="116090"/>
    <lineage>
        <taxon>Bacteria</taxon>
        <taxon>Bacillati</taxon>
        <taxon>Bacillota</taxon>
        <taxon>Tissierellia</taxon>
        <taxon>Tissierellales</taxon>
        <taxon>Thermohalobacteraceae</taxon>
        <taxon>Caloranaerobacter</taxon>
    </lineage>
</organism>
<evidence type="ECO:0000313" key="1">
    <source>
        <dbReference type="EMBL" id="QIB28004.1"/>
    </source>
</evidence>
<name>A0A6P1YFN7_9FIRM</name>